<accession>A0A9W7DRS1</accession>
<reference evidence="3" key="1">
    <citation type="journal article" date="2023" name="Commun. Biol.">
        <title>Genome analysis of Parmales, the sister group of diatoms, reveals the evolutionary specialization of diatoms from phago-mixotrophs to photoautotrophs.</title>
        <authorList>
            <person name="Ban H."/>
            <person name="Sato S."/>
            <person name="Yoshikawa S."/>
            <person name="Yamada K."/>
            <person name="Nakamura Y."/>
            <person name="Ichinomiya M."/>
            <person name="Sato N."/>
            <person name="Blanc-Mathieu R."/>
            <person name="Endo H."/>
            <person name="Kuwata A."/>
            <person name="Ogata H."/>
        </authorList>
    </citation>
    <scope>NUCLEOTIDE SEQUENCE [LARGE SCALE GENOMIC DNA]</scope>
    <source>
        <strain evidence="3">NIES 3701</strain>
    </source>
</reference>
<evidence type="ECO:0000256" key="1">
    <source>
        <dbReference type="SAM" id="Phobius"/>
    </source>
</evidence>
<feature type="transmembrane region" description="Helical" evidence="1">
    <location>
        <begin position="46"/>
        <end position="66"/>
    </location>
</feature>
<gene>
    <name evidence="2" type="ORF">TrST_g8216</name>
</gene>
<protein>
    <recommendedName>
        <fullName evidence="4">START domain-containing protein</fullName>
    </recommendedName>
</protein>
<dbReference type="Gene3D" id="3.30.530.20">
    <property type="match status" value="1"/>
</dbReference>
<feature type="transmembrane region" description="Helical" evidence="1">
    <location>
        <begin position="390"/>
        <end position="412"/>
    </location>
</feature>
<sequence length="701" mass="78625">MISVYLLGWWITQLERGSVRSEWRQDLNLSIEKIAKMRGISLRRRVAGFLTLVTGVCGIFLFSTMSTDEPNYTTIVVVGITGGAAVIGVVISEVYSSDKAQRSRFGREKDEEYAETMRRIRGRPLTEDQVAVFARCEELEDALGEDYMTNSGWRMLKRRKQCPDLTTWSKYAPTKKVAGKAVGIVDSSAEEVASWVMHACSNERMRKSREEGNPARLMLTEKDGYPPKDNEITFATVKWTPFFLREFVVRTIWRSDKGKTSIAIESIDDNINVDDAYGRKLRKTRASTRAFWEFENLPLKEGEGEEEGENQEQCKVTLVQSVDAGGSIPAWVTNRMMPLVLSAVQGAINKFRLVRKNRALRGTMNGHQEDLESEERAMKVEEPVRECSRIFVGISFLLTSTNSVLCVCYGVTLEEKYLVVSRLIQAIAMLSFVMAVFCKPKRTDAGYMRFLCFHFFTFAVVSEVGSAIGSIRTGFTLKGWVALLRTLVRIACWCKMFMLGLKLRASAAKLPPQELSDFLCQTVLKKGTAAMGTMLFLSFETVSCFISQNSLDNGQCTGTSIAAAYLSVFLVMLTALSIVSKTMPESVQREKAWELSSIATLKGFKWWQRVQGGLITITAIASLYILSWLGVEGKEKDRIWIVGSIGLVSILVYVLIGMKMLVQTSNEQQPNTTVESPTTQRSYRTFSSGQVEEEMHAVALI</sequence>
<dbReference type="InterPro" id="IPR023393">
    <property type="entry name" value="START-like_dom_sf"/>
</dbReference>
<dbReference type="SUPFAM" id="SSF55961">
    <property type="entry name" value="Bet v1-like"/>
    <property type="match status" value="1"/>
</dbReference>
<feature type="transmembrane region" description="Helical" evidence="1">
    <location>
        <begin position="612"/>
        <end position="631"/>
    </location>
</feature>
<comment type="caution">
    <text evidence="2">The sequence shown here is derived from an EMBL/GenBank/DDBJ whole genome shotgun (WGS) entry which is preliminary data.</text>
</comment>
<organism evidence="2 3">
    <name type="scientific">Triparma strigata</name>
    <dbReference type="NCBI Taxonomy" id="1606541"/>
    <lineage>
        <taxon>Eukaryota</taxon>
        <taxon>Sar</taxon>
        <taxon>Stramenopiles</taxon>
        <taxon>Ochrophyta</taxon>
        <taxon>Bolidophyceae</taxon>
        <taxon>Parmales</taxon>
        <taxon>Triparmaceae</taxon>
        <taxon>Triparma</taxon>
    </lineage>
</organism>
<keyword evidence="1" id="KW-1133">Transmembrane helix</keyword>
<dbReference type="EMBL" id="BRXY01000007">
    <property type="protein sequence ID" value="GMH51905.1"/>
    <property type="molecule type" value="Genomic_DNA"/>
</dbReference>
<dbReference type="OrthoDB" id="5403181at2759"/>
<keyword evidence="1" id="KW-0472">Membrane</keyword>
<dbReference type="Proteomes" id="UP001165085">
    <property type="component" value="Unassembled WGS sequence"/>
</dbReference>
<evidence type="ECO:0000313" key="2">
    <source>
        <dbReference type="EMBL" id="GMH51905.1"/>
    </source>
</evidence>
<feature type="transmembrane region" description="Helical" evidence="1">
    <location>
        <begin position="72"/>
        <end position="95"/>
    </location>
</feature>
<name>A0A9W7DRS1_9STRA</name>
<feature type="transmembrane region" description="Helical" evidence="1">
    <location>
        <begin position="560"/>
        <end position="579"/>
    </location>
</feature>
<feature type="transmembrane region" description="Helical" evidence="1">
    <location>
        <begin position="637"/>
        <end position="656"/>
    </location>
</feature>
<evidence type="ECO:0008006" key="4">
    <source>
        <dbReference type="Google" id="ProtNLM"/>
    </source>
</evidence>
<proteinExistence type="predicted"/>
<dbReference type="AlphaFoldDB" id="A0A9W7DRS1"/>
<keyword evidence="1" id="KW-0812">Transmembrane</keyword>
<feature type="transmembrane region" description="Helical" evidence="1">
    <location>
        <begin position="418"/>
        <end position="438"/>
    </location>
</feature>
<feature type="transmembrane region" description="Helical" evidence="1">
    <location>
        <begin position="450"/>
        <end position="468"/>
    </location>
</feature>
<keyword evidence="3" id="KW-1185">Reference proteome</keyword>
<evidence type="ECO:0000313" key="3">
    <source>
        <dbReference type="Proteomes" id="UP001165085"/>
    </source>
</evidence>